<evidence type="ECO:0000256" key="1">
    <source>
        <dbReference type="SAM" id="MobiDB-lite"/>
    </source>
</evidence>
<dbReference type="Gramene" id="TKW24346">
    <property type="protein sequence ID" value="TKW24346"/>
    <property type="gene ID" value="SEVIR_3G046300v2"/>
</dbReference>
<dbReference type="EMBL" id="CM016554">
    <property type="protein sequence ID" value="TKW24346.1"/>
    <property type="molecule type" value="Genomic_DNA"/>
</dbReference>
<sequence length="225" mass="24899">MRRSAPFVLICFANPASPRVQLPPSFRRHPPRPPASSLQPPRESLGPHRRRHKRCTAAAAPASFAAPFASLEDPARRRCTTARHLPSARRRRRRRICPAPTHPRNRSSCASLALDLPGHCLPALRALAQALLDEEEDGYHGDPVPPPPTLPQPLLPALLPQEASPMDADGPMEEKDCFILSQDFFGSVPIRALCWSSDSMVSVYITPEMTQVANEFDDDKVLVRT</sequence>
<evidence type="ECO:0000313" key="3">
    <source>
        <dbReference type="Proteomes" id="UP000298652"/>
    </source>
</evidence>
<protein>
    <submittedName>
        <fullName evidence="2">Uncharacterized protein</fullName>
    </submittedName>
</protein>
<reference evidence="2" key="1">
    <citation type="submission" date="2019-03" db="EMBL/GenBank/DDBJ databases">
        <title>WGS assembly of Setaria viridis.</title>
        <authorList>
            <person name="Huang P."/>
            <person name="Jenkins J."/>
            <person name="Grimwood J."/>
            <person name="Barry K."/>
            <person name="Healey A."/>
            <person name="Mamidi S."/>
            <person name="Sreedasyam A."/>
            <person name="Shu S."/>
            <person name="Feldman M."/>
            <person name="Wu J."/>
            <person name="Yu Y."/>
            <person name="Chen C."/>
            <person name="Johnson J."/>
            <person name="Rokhsar D."/>
            <person name="Baxter I."/>
            <person name="Schmutz J."/>
            <person name="Brutnell T."/>
            <person name="Kellogg E."/>
        </authorList>
    </citation>
    <scope>NUCLEOTIDE SEQUENCE [LARGE SCALE GENOMIC DNA]</scope>
</reference>
<feature type="region of interest" description="Disordered" evidence="1">
    <location>
        <begin position="82"/>
        <end position="102"/>
    </location>
</feature>
<name>A0A4V6DC96_SETVI</name>
<organism evidence="2 3">
    <name type="scientific">Setaria viridis</name>
    <name type="common">Green bristlegrass</name>
    <name type="synonym">Setaria italica subsp. viridis</name>
    <dbReference type="NCBI Taxonomy" id="4556"/>
    <lineage>
        <taxon>Eukaryota</taxon>
        <taxon>Viridiplantae</taxon>
        <taxon>Streptophyta</taxon>
        <taxon>Embryophyta</taxon>
        <taxon>Tracheophyta</taxon>
        <taxon>Spermatophyta</taxon>
        <taxon>Magnoliopsida</taxon>
        <taxon>Liliopsida</taxon>
        <taxon>Poales</taxon>
        <taxon>Poaceae</taxon>
        <taxon>PACMAD clade</taxon>
        <taxon>Panicoideae</taxon>
        <taxon>Panicodae</taxon>
        <taxon>Paniceae</taxon>
        <taxon>Cenchrinae</taxon>
        <taxon>Setaria</taxon>
    </lineage>
</organism>
<gene>
    <name evidence="2" type="ORF">SEVIR_3G046300v2</name>
</gene>
<accession>A0A4V6DC96</accession>
<proteinExistence type="predicted"/>
<dbReference type="Proteomes" id="UP000298652">
    <property type="component" value="Chromosome 3"/>
</dbReference>
<feature type="region of interest" description="Disordered" evidence="1">
    <location>
        <begin position="20"/>
        <end position="51"/>
    </location>
</feature>
<keyword evidence="3" id="KW-1185">Reference proteome</keyword>
<dbReference type="AlphaFoldDB" id="A0A4V6DC96"/>
<feature type="compositionally biased region" description="Basic residues" evidence="1">
    <location>
        <begin position="82"/>
        <end position="96"/>
    </location>
</feature>
<evidence type="ECO:0000313" key="2">
    <source>
        <dbReference type="EMBL" id="TKW24346.1"/>
    </source>
</evidence>